<dbReference type="Proteomes" id="UP001634394">
    <property type="component" value="Unassembled WGS sequence"/>
</dbReference>
<name>A0ABD3UZQ3_SINWO</name>
<reference evidence="1 2" key="1">
    <citation type="submission" date="2024-11" db="EMBL/GenBank/DDBJ databases">
        <title>Chromosome-level genome assembly of the freshwater bivalve Anodonta woodiana.</title>
        <authorList>
            <person name="Chen X."/>
        </authorList>
    </citation>
    <scope>NUCLEOTIDE SEQUENCE [LARGE SCALE GENOMIC DNA]</scope>
    <source>
        <strain evidence="1">MN2024</strain>
        <tissue evidence="1">Gills</tissue>
    </source>
</reference>
<dbReference type="EMBL" id="JBJQND010000014">
    <property type="protein sequence ID" value="KAL3854909.1"/>
    <property type="molecule type" value="Genomic_DNA"/>
</dbReference>
<dbReference type="AlphaFoldDB" id="A0ABD3UZQ3"/>
<evidence type="ECO:0000313" key="1">
    <source>
        <dbReference type="EMBL" id="KAL3854909.1"/>
    </source>
</evidence>
<organism evidence="1 2">
    <name type="scientific">Sinanodonta woodiana</name>
    <name type="common">Chinese pond mussel</name>
    <name type="synonym">Anodonta woodiana</name>
    <dbReference type="NCBI Taxonomy" id="1069815"/>
    <lineage>
        <taxon>Eukaryota</taxon>
        <taxon>Metazoa</taxon>
        <taxon>Spiralia</taxon>
        <taxon>Lophotrochozoa</taxon>
        <taxon>Mollusca</taxon>
        <taxon>Bivalvia</taxon>
        <taxon>Autobranchia</taxon>
        <taxon>Heteroconchia</taxon>
        <taxon>Palaeoheterodonta</taxon>
        <taxon>Unionida</taxon>
        <taxon>Unionoidea</taxon>
        <taxon>Unionidae</taxon>
        <taxon>Unioninae</taxon>
        <taxon>Sinanodonta</taxon>
    </lineage>
</organism>
<evidence type="ECO:0000313" key="2">
    <source>
        <dbReference type="Proteomes" id="UP001634394"/>
    </source>
</evidence>
<protein>
    <submittedName>
        <fullName evidence="1">Uncharacterized protein</fullName>
    </submittedName>
</protein>
<sequence length="176" mass="20194">MTFQRDLTEDQKKQIVPKNNISDEILVRIKYEKLKNWQTVQKEIQSLLDNPDWIEAAITLVYGPQLVYTLRHPRIVQSMTHAKTSLYDIFTTQYKSGNEQEFGVWLLGNRDGNISIQHTRFSTSSVVTSFTFVSKHGVYLAFTQDLFLKHAAVPVLAKKCDVRLTEDDASSITKLA</sequence>
<keyword evidence="2" id="KW-1185">Reference proteome</keyword>
<gene>
    <name evidence="1" type="ORF">ACJMK2_014144</name>
</gene>
<proteinExistence type="predicted"/>
<comment type="caution">
    <text evidence="1">The sequence shown here is derived from an EMBL/GenBank/DDBJ whole genome shotgun (WGS) entry which is preliminary data.</text>
</comment>
<accession>A0ABD3UZQ3</accession>